<dbReference type="AlphaFoldDB" id="X1PV39"/>
<name>X1PV39_9ZZZZ</name>
<evidence type="ECO:0000256" key="2">
    <source>
        <dbReference type="ARBA" id="ARBA00023172"/>
    </source>
</evidence>
<keyword evidence="2" id="KW-0233">DNA recombination</keyword>
<dbReference type="PROSITE" id="PS51898">
    <property type="entry name" value="TYR_RECOMBINASE"/>
    <property type="match status" value="1"/>
</dbReference>
<dbReference type="GO" id="GO:0015074">
    <property type="term" value="P:DNA integration"/>
    <property type="evidence" value="ECO:0007669"/>
    <property type="project" value="InterPro"/>
</dbReference>
<reference evidence="5" key="1">
    <citation type="journal article" date="2014" name="Front. Microbiol.">
        <title>High frequency of phylogenetically diverse reductive dehalogenase-homologous genes in deep subseafloor sedimentary metagenomes.</title>
        <authorList>
            <person name="Kawai M."/>
            <person name="Futagami T."/>
            <person name="Toyoda A."/>
            <person name="Takaki Y."/>
            <person name="Nishi S."/>
            <person name="Hori S."/>
            <person name="Arai W."/>
            <person name="Tsubouchi T."/>
            <person name="Morono Y."/>
            <person name="Uchiyama I."/>
            <person name="Ito T."/>
            <person name="Fujiyama A."/>
            <person name="Inagaki F."/>
            <person name="Takami H."/>
        </authorList>
    </citation>
    <scope>NUCLEOTIDE SEQUENCE</scope>
    <source>
        <strain evidence="5">Expedition CK06-06</strain>
    </source>
</reference>
<dbReference type="InterPro" id="IPR011010">
    <property type="entry name" value="DNA_brk_join_enz"/>
</dbReference>
<evidence type="ECO:0000256" key="1">
    <source>
        <dbReference type="ARBA" id="ARBA00023125"/>
    </source>
</evidence>
<evidence type="ECO:0000259" key="3">
    <source>
        <dbReference type="PROSITE" id="PS51898"/>
    </source>
</evidence>
<dbReference type="GO" id="GO:0006310">
    <property type="term" value="P:DNA recombination"/>
    <property type="evidence" value="ECO:0007669"/>
    <property type="project" value="UniProtKB-KW"/>
</dbReference>
<feature type="domain" description="Core-binding (CB)" evidence="4">
    <location>
        <begin position="72"/>
        <end position="146"/>
    </location>
</feature>
<dbReference type="PROSITE" id="PS51900">
    <property type="entry name" value="CB"/>
    <property type="match status" value="1"/>
</dbReference>
<dbReference type="InterPro" id="IPR013762">
    <property type="entry name" value="Integrase-like_cat_sf"/>
</dbReference>
<dbReference type="PANTHER" id="PTHR30349:SF41">
    <property type="entry name" value="INTEGRASE_RECOMBINASE PROTEIN MJ0367-RELATED"/>
    <property type="match status" value="1"/>
</dbReference>
<dbReference type="Pfam" id="PF00589">
    <property type="entry name" value="Phage_integrase"/>
    <property type="match status" value="1"/>
</dbReference>
<dbReference type="Gene3D" id="1.10.443.10">
    <property type="entry name" value="Intergrase catalytic core"/>
    <property type="match status" value="1"/>
</dbReference>
<evidence type="ECO:0000259" key="4">
    <source>
        <dbReference type="PROSITE" id="PS51900"/>
    </source>
</evidence>
<keyword evidence="1" id="KW-0238">DNA-binding</keyword>
<evidence type="ECO:0008006" key="6">
    <source>
        <dbReference type="Google" id="ProtNLM"/>
    </source>
</evidence>
<feature type="domain" description="Tyr recombinase" evidence="3">
    <location>
        <begin position="166"/>
        <end position="335"/>
    </location>
</feature>
<protein>
    <recommendedName>
        <fullName evidence="6">Tyr recombinase domain-containing protein</fullName>
    </recommendedName>
</protein>
<proteinExistence type="predicted"/>
<sequence>MKKGQTPPPSSPHSTDSRYIEEVAESYRLRDLRQSPPLTAELRRVFDYLRQQADDQLADQSQPVSETSPSLLGTKELVGKFLAAKRGSISEASLASYGYALFPFAKYCPILPLKPEPIEAYLARYESKQTAHDIHAKLGLFYRFLHERCGLPNVIELIARPRVKRQRKSGLTLEAAKALLEACRTDRESGLIHLYLGHGLRREEALRLNIGHISDGQMFVTGKTANEPMPLLPETGEVLLRLAGGRKPGEPIFLSQWGKRLSHQMANAAVKTIMTRAGINRPGVNCHTLRHTFATLMTEYGLDEISCRRLMRHADSSMTERYVHLDLTTLSRKLGQYSPLRLANSPGVNWSKTSISSNSLQHDPAQLLPRLLDQLEALGETAKQLKQALGSNGHQAAAVAEVKEYLEHQASK</sequence>
<gene>
    <name evidence="5" type="ORF">S12H4_00731</name>
</gene>
<dbReference type="InterPro" id="IPR002104">
    <property type="entry name" value="Integrase_catalytic"/>
</dbReference>
<comment type="caution">
    <text evidence="5">The sequence shown here is derived from an EMBL/GenBank/DDBJ whole genome shotgun (WGS) entry which is preliminary data.</text>
</comment>
<accession>X1PV39</accession>
<organism evidence="5">
    <name type="scientific">marine sediment metagenome</name>
    <dbReference type="NCBI Taxonomy" id="412755"/>
    <lineage>
        <taxon>unclassified sequences</taxon>
        <taxon>metagenomes</taxon>
        <taxon>ecological metagenomes</taxon>
    </lineage>
</organism>
<dbReference type="GO" id="GO:0003677">
    <property type="term" value="F:DNA binding"/>
    <property type="evidence" value="ECO:0007669"/>
    <property type="project" value="UniProtKB-KW"/>
</dbReference>
<dbReference type="PANTHER" id="PTHR30349">
    <property type="entry name" value="PHAGE INTEGRASE-RELATED"/>
    <property type="match status" value="1"/>
</dbReference>
<dbReference type="SUPFAM" id="SSF56349">
    <property type="entry name" value="DNA breaking-rejoining enzymes"/>
    <property type="match status" value="1"/>
</dbReference>
<evidence type="ECO:0000313" key="5">
    <source>
        <dbReference type="EMBL" id="GAI59708.1"/>
    </source>
</evidence>
<dbReference type="InterPro" id="IPR044068">
    <property type="entry name" value="CB"/>
</dbReference>
<dbReference type="CDD" id="cd00796">
    <property type="entry name" value="INT_Rci_Hp1_C"/>
    <property type="match status" value="1"/>
</dbReference>
<dbReference type="EMBL" id="BARW01000108">
    <property type="protein sequence ID" value="GAI59708.1"/>
    <property type="molecule type" value="Genomic_DNA"/>
</dbReference>
<dbReference type="InterPro" id="IPR050090">
    <property type="entry name" value="Tyrosine_recombinase_XerCD"/>
</dbReference>